<evidence type="ECO:0000313" key="2">
    <source>
        <dbReference type="Proteomes" id="UP001219525"/>
    </source>
</evidence>
<dbReference type="AlphaFoldDB" id="A0AAD6VDZ7"/>
<proteinExistence type="predicted"/>
<dbReference type="Proteomes" id="UP001219525">
    <property type="component" value="Unassembled WGS sequence"/>
</dbReference>
<name>A0AAD6VDZ7_9AGAR</name>
<gene>
    <name evidence="1" type="ORF">GGX14DRAFT_394561</name>
</gene>
<organism evidence="1 2">
    <name type="scientific">Mycena pura</name>
    <dbReference type="NCBI Taxonomy" id="153505"/>
    <lineage>
        <taxon>Eukaryota</taxon>
        <taxon>Fungi</taxon>
        <taxon>Dikarya</taxon>
        <taxon>Basidiomycota</taxon>
        <taxon>Agaricomycotina</taxon>
        <taxon>Agaricomycetes</taxon>
        <taxon>Agaricomycetidae</taxon>
        <taxon>Agaricales</taxon>
        <taxon>Marasmiineae</taxon>
        <taxon>Mycenaceae</taxon>
        <taxon>Mycena</taxon>
    </lineage>
</organism>
<evidence type="ECO:0000313" key="1">
    <source>
        <dbReference type="EMBL" id="KAJ7210329.1"/>
    </source>
</evidence>
<keyword evidence="2" id="KW-1185">Reference proteome</keyword>
<sequence length="431" mass="46783">MILELSAVSLSDDCRVFYFLRKQQRFWRQLNNCKPSSGSQVGLGVAALGATIVSKLVPITHLRGRMIAVLTGSPVGGVNARVRPVQSEADVIPVGWHSPPRSFRVFQRQLLVSDAQMRRRVWSTSPDTALNRMESFKLDILLPPIRGHHRPNGPTSAYAPSSSWIRCPRGAVHHNGRAVAMAKNILNLSSADRGLAVQPFNIQSSTFILSVAMARSVRGGSVYERENQAFNLSSSADRGPVVQTFNIQSSSFNILSILSLCLDFRGHGAALALALRFDNDDVAATSRVGPAHGLLSPSLSASASAPRAGWRNHARAVTCIATATAWHDMCRIGPRPRRQECAIKLLKLVFKTSNLGYDNAYGTSDGIGVNWMNGRRMAGCTMHWRQQWMDGWMENGSGFGIAADKTGAPCGHAVAGREILPSGGIQHIRGV</sequence>
<dbReference type="EMBL" id="JARJCW010000028">
    <property type="protein sequence ID" value="KAJ7210329.1"/>
    <property type="molecule type" value="Genomic_DNA"/>
</dbReference>
<protein>
    <submittedName>
        <fullName evidence="1">Uncharacterized protein</fullName>
    </submittedName>
</protein>
<comment type="caution">
    <text evidence="1">The sequence shown here is derived from an EMBL/GenBank/DDBJ whole genome shotgun (WGS) entry which is preliminary data.</text>
</comment>
<reference evidence="1" key="1">
    <citation type="submission" date="2023-03" db="EMBL/GenBank/DDBJ databases">
        <title>Massive genome expansion in bonnet fungi (Mycena s.s.) driven by repeated elements and novel gene families across ecological guilds.</title>
        <authorList>
            <consortium name="Lawrence Berkeley National Laboratory"/>
            <person name="Harder C.B."/>
            <person name="Miyauchi S."/>
            <person name="Viragh M."/>
            <person name="Kuo A."/>
            <person name="Thoen E."/>
            <person name="Andreopoulos B."/>
            <person name="Lu D."/>
            <person name="Skrede I."/>
            <person name="Drula E."/>
            <person name="Henrissat B."/>
            <person name="Morin E."/>
            <person name="Kohler A."/>
            <person name="Barry K."/>
            <person name="LaButti K."/>
            <person name="Morin E."/>
            <person name="Salamov A."/>
            <person name="Lipzen A."/>
            <person name="Mereny Z."/>
            <person name="Hegedus B."/>
            <person name="Baldrian P."/>
            <person name="Stursova M."/>
            <person name="Weitz H."/>
            <person name="Taylor A."/>
            <person name="Grigoriev I.V."/>
            <person name="Nagy L.G."/>
            <person name="Martin F."/>
            <person name="Kauserud H."/>
        </authorList>
    </citation>
    <scope>NUCLEOTIDE SEQUENCE</scope>
    <source>
        <strain evidence="1">9144</strain>
    </source>
</reference>
<accession>A0AAD6VDZ7</accession>